<accession>A0AAU8B946</accession>
<proteinExistence type="predicted"/>
<dbReference type="EMBL" id="PP511806">
    <property type="protein sequence ID" value="XCD07748.1"/>
    <property type="molecule type" value="Genomic_DNA"/>
</dbReference>
<evidence type="ECO:0000256" key="3">
    <source>
        <dbReference type="SAM" id="Phobius"/>
    </source>
</evidence>
<evidence type="ECO:0000256" key="1">
    <source>
        <dbReference type="SAM" id="Coils"/>
    </source>
</evidence>
<keyword evidence="3" id="KW-0472">Membrane</keyword>
<reference evidence="4" key="1">
    <citation type="submission" date="2024-03" db="EMBL/GenBank/DDBJ databases">
        <title>Diverse circular DNA viruses in blood, oral, and fecal samples of captive lemurs.</title>
        <authorList>
            <person name="Paietta E.N."/>
            <person name="Kraberger S."/>
            <person name="Lund M.C."/>
            <person name="Custer J.M."/>
            <person name="Vargas K.M."/>
            <person name="Ehmke E.E."/>
            <person name="Yoder A.D."/>
            <person name="Varsani A."/>
        </authorList>
    </citation>
    <scope>NUCLEOTIDE SEQUENCE</scope>
    <source>
        <strain evidence="4">Duke_28FS_56</strain>
    </source>
</reference>
<feature type="region of interest" description="Disordered" evidence="2">
    <location>
        <begin position="156"/>
        <end position="175"/>
    </location>
</feature>
<sequence>MAIPGTAVGEALQGAMSSGLTSAGSSLSSGLLGQLFAGMNARRQWRYQKKQMALQQQYALEQMQKQFEYQQQQFDYTFDKQNEYNDPTAVFARFRAAGANPSAVLGQSGAQMGVTLGGQTGTSTPASGPGGGFNMPTPAAYASGLTAAQLQNIRSQTSLNESQAAKNRSETHTEDYMRRRDEIDLAIGDFSRESAEQQVKILKAKAVILDSDAYLARITIGYKFEEVQAQLQLLKDQADIFREQKPMLSRMAGASYLATLASAYYYSSAGDLAQTNVDLTEVAITDARRQFELDWDKKVTVNEYDAKGNVIGTREMTYKEMYVYITSHEAEASDFLVPQARYDVRRSKNSLGYGIVQALAAGLVGAAASIGGAAIASRVVKKPSIVTSNPPYTPRIDAHGSK</sequence>
<evidence type="ECO:0000256" key="2">
    <source>
        <dbReference type="SAM" id="MobiDB-lite"/>
    </source>
</evidence>
<feature type="compositionally biased region" description="Polar residues" evidence="2">
    <location>
        <begin position="156"/>
        <end position="166"/>
    </location>
</feature>
<feature type="transmembrane region" description="Helical" evidence="3">
    <location>
        <begin position="351"/>
        <end position="375"/>
    </location>
</feature>
<keyword evidence="3" id="KW-1133">Transmembrane helix</keyword>
<keyword evidence="3" id="KW-0812">Transmembrane</keyword>
<evidence type="ECO:0000313" key="4">
    <source>
        <dbReference type="EMBL" id="XCD07748.1"/>
    </source>
</evidence>
<keyword evidence="1" id="KW-0175">Coiled coil</keyword>
<organism evidence="4">
    <name type="scientific">Dulem virus 212</name>
    <dbReference type="NCBI Taxonomy" id="3145689"/>
    <lineage>
        <taxon>Viruses</taxon>
        <taxon>Monodnaviria</taxon>
        <taxon>Sangervirae</taxon>
        <taxon>Phixviricota</taxon>
        <taxon>Malgrandaviricetes</taxon>
        <taxon>Petitvirales</taxon>
        <taxon>Microviridae</taxon>
        <taxon>Microvirus</taxon>
    </lineage>
</organism>
<feature type="coiled-coil region" evidence="1">
    <location>
        <begin position="192"/>
        <end position="244"/>
    </location>
</feature>
<name>A0AAU8B946_9VIRU</name>
<protein>
    <submittedName>
        <fullName evidence="4">DNA pilot protein</fullName>
    </submittedName>
</protein>